<dbReference type="RefSeq" id="WP_106590046.1">
    <property type="nucleotide sequence ID" value="NZ_PYAV01000024.1"/>
</dbReference>
<dbReference type="Pfam" id="PF13495">
    <property type="entry name" value="Phage_int_SAM_4"/>
    <property type="match status" value="1"/>
</dbReference>
<evidence type="ECO:0000256" key="9">
    <source>
        <dbReference type="PROSITE-ProRule" id="PRU01248"/>
    </source>
</evidence>
<evidence type="ECO:0000256" key="3">
    <source>
        <dbReference type="ARBA" id="ARBA00022618"/>
    </source>
</evidence>
<dbReference type="GO" id="GO:0005737">
    <property type="term" value="C:cytoplasm"/>
    <property type="evidence" value="ECO:0007669"/>
    <property type="project" value="UniProtKB-SubCell"/>
</dbReference>
<dbReference type="InterPro" id="IPR011010">
    <property type="entry name" value="DNA_brk_join_enz"/>
</dbReference>
<dbReference type="EMBL" id="PYAV01000024">
    <property type="protein sequence ID" value="PSL40536.1"/>
    <property type="molecule type" value="Genomic_DNA"/>
</dbReference>
<feature type="domain" description="Core-binding (CB)" evidence="11">
    <location>
        <begin position="2"/>
        <end position="82"/>
    </location>
</feature>
<name>A0A2P8H2V5_9BACI</name>
<dbReference type="PANTHER" id="PTHR30349">
    <property type="entry name" value="PHAGE INTEGRASE-RELATED"/>
    <property type="match status" value="1"/>
</dbReference>
<keyword evidence="6 9" id="KW-0238">DNA-binding</keyword>
<dbReference type="PROSITE" id="PS51898">
    <property type="entry name" value="TYR_RECOMBINASE"/>
    <property type="match status" value="1"/>
</dbReference>
<evidence type="ECO:0000313" key="12">
    <source>
        <dbReference type="EMBL" id="PSL40536.1"/>
    </source>
</evidence>
<evidence type="ECO:0000259" key="11">
    <source>
        <dbReference type="PROSITE" id="PS51900"/>
    </source>
</evidence>
<evidence type="ECO:0000256" key="7">
    <source>
        <dbReference type="ARBA" id="ARBA00023172"/>
    </source>
</evidence>
<dbReference type="GO" id="GO:0051301">
    <property type="term" value="P:cell division"/>
    <property type="evidence" value="ECO:0007669"/>
    <property type="project" value="UniProtKB-KW"/>
</dbReference>
<evidence type="ECO:0000256" key="6">
    <source>
        <dbReference type="ARBA" id="ARBA00023125"/>
    </source>
</evidence>
<keyword evidence="2" id="KW-0963">Cytoplasm</keyword>
<proteinExistence type="predicted"/>
<dbReference type="GO" id="GO:0015074">
    <property type="term" value="P:DNA integration"/>
    <property type="evidence" value="ECO:0007669"/>
    <property type="project" value="UniProtKB-KW"/>
</dbReference>
<comment type="subcellular location">
    <subcellularLocation>
        <location evidence="1">Cytoplasm</location>
    </subcellularLocation>
</comment>
<keyword evidence="7" id="KW-0233">DNA recombination</keyword>
<gene>
    <name evidence="12" type="ORF">B0H94_1243</name>
</gene>
<sequence>MKTNDEVIRQFFADNEAQFSSETIRSYTIALKQFFSFCDLTYDKVKAIHVRAWLADMQEQELKPRTVQLKLAAAKSFYRYCLEEHIIKKDPTTHVPTPQLEDSLPYYLDKKQLAQLMEYTMQWPRERVLVEMLYTTGVRISELLNIKQEDIKWDTQQIWIRRGKGNKERFVLFTTACGARLDEYLSTRTVDSPYLFVNPQGKPLSRVYVEQLFRKFSEAVGFKVTPHTLRHTFAAHLAEKDMPQSNIQELLGHVNINTTRIYTRLSEKARKKQYDQYNN</sequence>
<dbReference type="AlphaFoldDB" id="A0A2P8H2V5"/>
<dbReference type="InterPro" id="IPR010998">
    <property type="entry name" value="Integrase_recombinase_N"/>
</dbReference>
<dbReference type="PROSITE" id="PS51900">
    <property type="entry name" value="CB"/>
    <property type="match status" value="1"/>
</dbReference>
<dbReference type="GO" id="GO:0007059">
    <property type="term" value="P:chromosome segregation"/>
    <property type="evidence" value="ECO:0007669"/>
    <property type="project" value="UniProtKB-KW"/>
</dbReference>
<dbReference type="GO" id="GO:0006310">
    <property type="term" value="P:DNA recombination"/>
    <property type="evidence" value="ECO:0007669"/>
    <property type="project" value="UniProtKB-KW"/>
</dbReference>
<dbReference type="InterPro" id="IPR044068">
    <property type="entry name" value="CB"/>
</dbReference>
<organism evidence="12 13">
    <name type="scientific">Salsuginibacillus halophilus</name>
    <dbReference type="NCBI Taxonomy" id="517424"/>
    <lineage>
        <taxon>Bacteria</taxon>
        <taxon>Bacillati</taxon>
        <taxon>Bacillota</taxon>
        <taxon>Bacilli</taxon>
        <taxon>Bacillales</taxon>
        <taxon>Bacillaceae</taxon>
        <taxon>Salsuginibacillus</taxon>
    </lineage>
</organism>
<dbReference type="Gene3D" id="1.10.443.10">
    <property type="entry name" value="Intergrase catalytic core"/>
    <property type="match status" value="1"/>
</dbReference>
<dbReference type="InterPro" id="IPR002104">
    <property type="entry name" value="Integrase_catalytic"/>
</dbReference>
<evidence type="ECO:0000256" key="5">
    <source>
        <dbReference type="ARBA" id="ARBA00022908"/>
    </source>
</evidence>
<keyword evidence="4" id="KW-0159">Chromosome partition</keyword>
<protein>
    <submittedName>
        <fullName evidence="12">Integrase/recombinase XerD</fullName>
    </submittedName>
</protein>
<dbReference type="Gene3D" id="1.10.150.130">
    <property type="match status" value="1"/>
</dbReference>
<keyword evidence="5" id="KW-0229">DNA integration</keyword>
<evidence type="ECO:0000256" key="2">
    <source>
        <dbReference type="ARBA" id="ARBA00022490"/>
    </source>
</evidence>
<dbReference type="Pfam" id="PF00589">
    <property type="entry name" value="Phage_integrase"/>
    <property type="match status" value="1"/>
</dbReference>
<dbReference type="InterPro" id="IPR013762">
    <property type="entry name" value="Integrase-like_cat_sf"/>
</dbReference>
<evidence type="ECO:0000259" key="10">
    <source>
        <dbReference type="PROSITE" id="PS51898"/>
    </source>
</evidence>
<accession>A0A2P8H2V5</accession>
<evidence type="ECO:0000256" key="1">
    <source>
        <dbReference type="ARBA" id="ARBA00004496"/>
    </source>
</evidence>
<dbReference type="PANTHER" id="PTHR30349:SF77">
    <property type="entry name" value="TYROSINE RECOMBINASE XERC"/>
    <property type="match status" value="1"/>
</dbReference>
<keyword evidence="13" id="KW-1185">Reference proteome</keyword>
<dbReference type="GO" id="GO:0003677">
    <property type="term" value="F:DNA binding"/>
    <property type="evidence" value="ECO:0007669"/>
    <property type="project" value="UniProtKB-UniRule"/>
</dbReference>
<dbReference type="Proteomes" id="UP000242310">
    <property type="component" value="Unassembled WGS sequence"/>
</dbReference>
<feature type="domain" description="Tyr recombinase" evidence="10">
    <location>
        <begin position="103"/>
        <end position="275"/>
    </location>
</feature>
<dbReference type="InterPro" id="IPR004107">
    <property type="entry name" value="Integrase_SAM-like_N"/>
</dbReference>
<dbReference type="NCBIfam" id="NF040815">
    <property type="entry name" value="recomb_XerA_Arch"/>
    <property type="match status" value="1"/>
</dbReference>
<keyword evidence="8" id="KW-0131">Cell cycle</keyword>
<dbReference type="SUPFAM" id="SSF56349">
    <property type="entry name" value="DNA breaking-rejoining enzymes"/>
    <property type="match status" value="1"/>
</dbReference>
<evidence type="ECO:0000256" key="8">
    <source>
        <dbReference type="ARBA" id="ARBA00023306"/>
    </source>
</evidence>
<evidence type="ECO:0000313" key="13">
    <source>
        <dbReference type="Proteomes" id="UP000242310"/>
    </source>
</evidence>
<reference evidence="12 13" key="1">
    <citation type="submission" date="2018-03" db="EMBL/GenBank/DDBJ databases">
        <title>Genomic Encyclopedia of Type Strains, Phase III (KMG-III): the genomes of soil and plant-associated and newly described type strains.</title>
        <authorList>
            <person name="Whitman W."/>
        </authorList>
    </citation>
    <scope>NUCLEOTIDE SEQUENCE [LARGE SCALE GENOMIC DNA]</scope>
    <source>
        <strain evidence="12 13">CGMCC 1.07653</strain>
    </source>
</reference>
<dbReference type="OrthoDB" id="9801717at2"/>
<comment type="caution">
    <text evidence="12">The sequence shown here is derived from an EMBL/GenBank/DDBJ whole genome shotgun (WGS) entry which is preliminary data.</text>
</comment>
<keyword evidence="3" id="KW-0132">Cell division</keyword>
<evidence type="ECO:0000256" key="4">
    <source>
        <dbReference type="ARBA" id="ARBA00022829"/>
    </source>
</evidence>
<dbReference type="InterPro" id="IPR050090">
    <property type="entry name" value="Tyrosine_recombinase_XerCD"/>
</dbReference>